<dbReference type="EMBL" id="AJIX01000015">
    <property type="protein sequence ID" value="KGR12433.1"/>
    <property type="molecule type" value="Genomic_DNA"/>
</dbReference>
<dbReference type="AlphaFoldDB" id="A0AB34PUZ7"/>
<feature type="region of interest" description="Disordered" evidence="1">
    <location>
        <begin position="1"/>
        <end position="68"/>
    </location>
</feature>
<protein>
    <submittedName>
        <fullName evidence="2">Uncharacterized protein</fullName>
    </submittedName>
</protein>
<sequence>MFMDNQQQTLVTPRAHTYYPKMHMTPKQHTRSASSSQRTNLAPPASNRSYSQNHLLPNQPTTREPQENSMLTSDNKICQWYCCSCGQSYGSVLYKDDYREVRPNGQPPQKRARSLDSSNYILDSLKYYSQVVYRDHKHVISNASFSAGSSVNSNADTNYFDCKTATTDTEESHSPTITPNTPMLSPLHLNLNHNSFIDYREKIILNIPTRFTCHRCDHMMCPYCLKLRLKDLDTS</sequence>
<comment type="caution">
    <text evidence="2">The sequence shown here is derived from an EMBL/GenBank/DDBJ whole genome shotgun (WGS) entry which is preliminary data.</text>
</comment>
<gene>
    <name evidence="2" type="ORF">MG3_02510</name>
</gene>
<name>A0AB34PUZ7_CANAX</name>
<feature type="compositionally biased region" description="Polar residues" evidence="1">
    <location>
        <begin position="1"/>
        <end position="11"/>
    </location>
</feature>
<evidence type="ECO:0000313" key="3">
    <source>
        <dbReference type="Proteomes" id="UP000030161"/>
    </source>
</evidence>
<dbReference type="Proteomes" id="UP000030161">
    <property type="component" value="Unassembled WGS sequence"/>
</dbReference>
<reference evidence="2 3" key="1">
    <citation type="submission" date="2013-12" db="EMBL/GenBank/DDBJ databases">
        <title>The Genome Sequence of Candida albicans P78048.</title>
        <authorList>
            <consortium name="The Broad Institute Genome Sequencing Platform"/>
            <consortium name="The Broad Institute Genome Sequencing Center for Infectious Disease"/>
            <person name="Cuomo C."/>
            <person name="Bennett R."/>
            <person name="Hirakawa M."/>
            <person name="Noverr M."/>
            <person name="Mitchell A."/>
            <person name="Young S.K."/>
            <person name="Zeng Q."/>
            <person name="Gargeya S."/>
            <person name="Fitzgerald M."/>
            <person name="Abouelleil A."/>
            <person name="Alvarado L."/>
            <person name="Berlin A.M."/>
            <person name="Chapman S.B."/>
            <person name="Dewar J."/>
            <person name="Goldberg J."/>
            <person name="Griggs A."/>
            <person name="Gujja S."/>
            <person name="Hansen M."/>
            <person name="Howarth C."/>
            <person name="Imamovic A."/>
            <person name="Larimer J."/>
            <person name="McCowan C."/>
            <person name="Murphy C."/>
            <person name="Pearson M."/>
            <person name="Priest M."/>
            <person name="Roberts A."/>
            <person name="Saif S."/>
            <person name="Shea T."/>
            <person name="Sykes S."/>
            <person name="Wortman J."/>
            <person name="Nusbaum C."/>
            <person name="Birren B."/>
        </authorList>
    </citation>
    <scope>NUCLEOTIDE SEQUENCE [LARGE SCALE GENOMIC DNA]</scope>
    <source>
        <strain evidence="2 3">P78048</strain>
    </source>
</reference>
<evidence type="ECO:0000256" key="1">
    <source>
        <dbReference type="SAM" id="MobiDB-lite"/>
    </source>
</evidence>
<feature type="compositionally biased region" description="Polar residues" evidence="1">
    <location>
        <begin position="31"/>
        <end position="68"/>
    </location>
</feature>
<accession>A0AB34PUZ7</accession>
<evidence type="ECO:0000313" key="2">
    <source>
        <dbReference type="EMBL" id="KGR12433.1"/>
    </source>
</evidence>
<organism evidence="2 3">
    <name type="scientific">Candida albicans P78048</name>
    <dbReference type="NCBI Taxonomy" id="1094989"/>
    <lineage>
        <taxon>Eukaryota</taxon>
        <taxon>Fungi</taxon>
        <taxon>Dikarya</taxon>
        <taxon>Ascomycota</taxon>
        <taxon>Saccharomycotina</taxon>
        <taxon>Pichiomycetes</taxon>
        <taxon>Debaryomycetaceae</taxon>
        <taxon>Candida/Lodderomyces clade</taxon>
        <taxon>Candida</taxon>
    </lineage>
</organism>
<proteinExistence type="predicted"/>